<protein>
    <submittedName>
        <fullName evidence="1">Uncharacterized protein</fullName>
    </submittedName>
</protein>
<name>A0AAE0EWQ4_9CHLO</name>
<dbReference type="EMBL" id="LGRX02033320">
    <property type="protein sequence ID" value="KAK3241750.1"/>
    <property type="molecule type" value="Genomic_DNA"/>
</dbReference>
<gene>
    <name evidence="1" type="ORF">CYMTET_48514</name>
</gene>
<reference evidence="1 2" key="1">
    <citation type="journal article" date="2015" name="Genome Biol. Evol.">
        <title>Comparative Genomics of a Bacterivorous Green Alga Reveals Evolutionary Causalities and Consequences of Phago-Mixotrophic Mode of Nutrition.</title>
        <authorList>
            <person name="Burns J.A."/>
            <person name="Paasch A."/>
            <person name="Narechania A."/>
            <person name="Kim E."/>
        </authorList>
    </citation>
    <scope>NUCLEOTIDE SEQUENCE [LARGE SCALE GENOMIC DNA]</scope>
    <source>
        <strain evidence="1 2">PLY_AMNH</strain>
    </source>
</reference>
<accession>A0AAE0EWQ4</accession>
<evidence type="ECO:0000313" key="1">
    <source>
        <dbReference type="EMBL" id="KAK3241750.1"/>
    </source>
</evidence>
<sequence length="152" mass="17810">MTVEDYARLLHMLRRQGVTEMGERVMTERAVHRLLAEDKLQDLAKQKKSFFYYLWSNFVPTAPVFDPARHRWGFSSGTYLSYPLHADEPGKTKEYANWGRSFVDTHYYLWRAEDAFIIYGTNVSGDSPMCLMGHKNRCFVDPIARAFKTSWL</sequence>
<dbReference type="AlphaFoldDB" id="A0AAE0EWQ4"/>
<evidence type="ECO:0000313" key="2">
    <source>
        <dbReference type="Proteomes" id="UP001190700"/>
    </source>
</evidence>
<keyword evidence="2" id="KW-1185">Reference proteome</keyword>
<organism evidence="1 2">
    <name type="scientific">Cymbomonas tetramitiformis</name>
    <dbReference type="NCBI Taxonomy" id="36881"/>
    <lineage>
        <taxon>Eukaryota</taxon>
        <taxon>Viridiplantae</taxon>
        <taxon>Chlorophyta</taxon>
        <taxon>Pyramimonadophyceae</taxon>
        <taxon>Pyramimonadales</taxon>
        <taxon>Pyramimonadaceae</taxon>
        <taxon>Cymbomonas</taxon>
    </lineage>
</organism>
<proteinExistence type="predicted"/>
<comment type="caution">
    <text evidence="1">The sequence shown here is derived from an EMBL/GenBank/DDBJ whole genome shotgun (WGS) entry which is preliminary data.</text>
</comment>
<dbReference type="Proteomes" id="UP001190700">
    <property type="component" value="Unassembled WGS sequence"/>
</dbReference>